<dbReference type="RefSeq" id="WP_006965958.1">
    <property type="nucleotide sequence ID" value="NZ_APJX01000004.1"/>
</dbReference>
<organism evidence="1 2">
    <name type="scientific">Desulfotignum phosphitoxidans DSM 13687</name>
    <dbReference type="NCBI Taxonomy" id="1286635"/>
    <lineage>
        <taxon>Bacteria</taxon>
        <taxon>Pseudomonadati</taxon>
        <taxon>Thermodesulfobacteriota</taxon>
        <taxon>Desulfobacteria</taxon>
        <taxon>Desulfobacterales</taxon>
        <taxon>Desulfobacteraceae</taxon>
        <taxon>Desulfotignum</taxon>
    </lineage>
</organism>
<proteinExistence type="predicted"/>
<gene>
    <name evidence="1" type="ORF">Dpo_4c02600</name>
</gene>
<keyword evidence="2" id="KW-1185">Reference proteome</keyword>
<reference evidence="1 2" key="1">
    <citation type="journal article" date="2013" name="Genome Announc.">
        <title>Draft Genome Sequence of Desulfotignum phosphitoxidans DSM 13687 Strain FiPS-3.</title>
        <authorList>
            <person name="Poehlein A."/>
            <person name="Daniel R."/>
            <person name="Simeonova D.D."/>
        </authorList>
    </citation>
    <scope>NUCLEOTIDE SEQUENCE [LARGE SCALE GENOMIC DNA]</scope>
    <source>
        <strain evidence="1 2">DSM 13687</strain>
    </source>
</reference>
<evidence type="ECO:0000313" key="2">
    <source>
        <dbReference type="Proteomes" id="UP000014216"/>
    </source>
</evidence>
<dbReference type="OrthoDB" id="9804721at2"/>
<dbReference type="Gene3D" id="3.40.50.12370">
    <property type="match status" value="1"/>
</dbReference>
<protein>
    <submittedName>
        <fullName evidence="1">UspA protein</fullName>
    </submittedName>
</protein>
<dbReference type="AlphaFoldDB" id="S0FXF8"/>
<sequence>MNYKLLQIFRNTPFGRETFLQSLYFCKTIHAHPVVYIPESDKFLMYFPNDAIQIDLDSSYLTSPKTAKQHASELFDEMGFKPAFFAPRSFTASTLPDIPTNFDYFCCPRSVSDLSSKIGLGHIGPKVRRIIKQAPFPVLLTSPVFKPWKSIAVFFGGSTNARKALQMGLKIAMVSKLPMDIYTLREKKSKGYYENIIKESDLAGPVSQFLREWHYYEKSEFDAMLYDVPHDALIVLGAYGHGVIKDLLFGSKMEKIQSTVTNNLLITGPQCELSLLH</sequence>
<accession>S0FXF8</accession>
<comment type="caution">
    <text evidence="1">The sequence shown here is derived from an EMBL/GenBank/DDBJ whole genome shotgun (WGS) entry which is preliminary data.</text>
</comment>
<dbReference type="EMBL" id="APJX01000004">
    <property type="protein sequence ID" value="EMS79708.1"/>
    <property type="molecule type" value="Genomic_DNA"/>
</dbReference>
<name>S0FXF8_9BACT</name>
<dbReference type="SUPFAM" id="SSF52402">
    <property type="entry name" value="Adenine nucleotide alpha hydrolases-like"/>
    <property type="match status" value="1"/>
</dbReference>
<dbReference type="Proteomes" id="UP000014216">
    <property type="component" value="Unassembled WGS sequence"/>
</dbReference>
<evidence type="ECO:0000313" key="1">
    <source>
        <dbReference type="EMBL" id="EMS79708.1"/>
    </source>
</evidence>